<dbReference type="AlphaFoldDB" id="A0A2G4F631"/>
<evidence type="ECO:0000313" key="1">
    <source>
        <dbReference type="EMBL" id="PHX57216.1"/>
    </source>
</evidence>
<reference evidence="1" key="1">
    <citation type="submission" date="2017-10" db="EMBL/GenBank/DDBJ databases">
        <title>Draft genome sequence of the planktic cyanobacteria Tychonema bourrellyi isolated from alpine lentic freshwater.</title>
        <authorList>
            <person name="Tett A."/>
            <person name="Armanini F."/>
            <person name="Asnicar F."/>
            <person name="Boscaini A."/>
            <person name="Pasolli E."/>
            <person name="Zolfo M."/>
            <person name="Donati C."/>
            <person name="Salmaso N."/>
            <person name="Segata N."/>
        </authorList>
    </citation>
    <scope>NUCLEOTIDE SEQUENCE</scope>
    <source>
        <strain evidence="1">FEM_GT703</strain>
    </source>
</reference>
<accession>A0A2G4F631</accession>
<dbReference type="Proteomes" id="UP000226442">
    <property type="component" value="Unassembled WGS sequence"/>
</dbReference>
<proteinExistence type="predicted"/>
<keyword evidence="2" id="KW-1185">Reference proteome</keyword>
<protein>
    <submittedName>
        <fullName evidence="1">Uncharacterized protein</fullName>
    </submittedName>
</protein>
<gene>
    <name evidence="1" type="ORF">CP500_001480</name>
</gene>
<evidence type="ECO:0000313" key="2">
    <source>
        <dbReference type="Proteomes" id="UP000226442"/>
    </source>
</evidence>
<sequence>MMIIYFLTINPPCFLRGVRGDLGLIVKQQSLTTFDVKLTPMGTAVSSVTIAVLEKVRYALCPMPYALCPMPYARSVPHLSEKGYIISEYNGN</sequence>
<organism evidence="1 2">
    <name type="scientific">Tychonema bourrellyi FEM_GT703</name>
    <dbReference type="NCBI Taxonomy" id="2040638"/>
    <lineage>
        <taxon>Bacteria</taxon>
        <taxon>Bacillati</taxon>
        <taxon>Cyanobacteriota</taxon>
        <taxon>Cyanophyceae</taxon>
        <taxon>Oscillatoriophycideae</taxon>
        <taxon>Oscillatoriales</taxon>
        <taxon>Microcoleaceae</taxon>
        <taxon>Tychonema</taxon>
    </lineage>
</organism>
<dbReference type="EMBL" id="NXIB02000004">
    <property type="protein sequence ID" value="PHX57216.1"/>
    <property type="molecule type" value="Genomic_DNA"/>
</dbReference>
<comment type="caution">
    <text evidence="1">The sequence shown here is derived from an EMBL/GenBank/DDBJ whole genome shotgun (WGS) entry which is preliminary data.</text>
</comment>
<name>A0A2G4F631_9CYAN</name>